<dbReference type="InterPro" id="IPR008397">
    <property type="entry name" value="Alginate_lyase_dom"/>
</dbReference>
<gene>
    <name evidence="6" type="ORF">Pla175_22500</name>
</gene>
<dbReference type="GO" id="GO:0016829">
    <property type="term" value="F:lyase activity"/>
    <property type="evidence" value="ECO:0007669"/>
    <property type="project" value="UniProtKB-KW"/>
</dbReference>
<keyword evidence="2 6" id="KW-0456">Lyase</keyword>
<dbReference type="Pfam" id="PF05426">
    <property type="entry name" value="Alginate_lyase"/>
    <property type="match status" value="1"/>
</dbReference>
<feature type="region of interest" description="Disordered" evidence="3">
    <location>
        <begin position="363"/>
        <end position="405"/>
    </location>
</feature>
<dbReference type="SUPFAM" id="SSF48230">
    <property type="entry name" value="Chondroitin AC/alginate lyase"/>
    <property type="match status" value="1"/>
</dbReference>
<dbReference type="Gene3D" id="1.50.10.100">
    <property type="entry name" value="Chondroitin AC/alginate lyase"/>
    <property type="match status" value="1"/>
</dbReference>
<evidence type="ECO:0000256" key="1">
    <source>
        <dbReference type="ARBA" id="ARBA00022729"/>
    </source>
</evidence>
<feature type="signal peptide" evidence="4">
    <location>
        <begin position="1"/>
        <end position="26"/>
    </location>
</feature>
<proteinExistence type="predicted"/>
<feature type="domain" description="Alginate lyase" evidence="5">
    <location>
        <begin position="103"/>
        <end position="304"/>
    </location>
</feature>
<name>A0A518DBP4_9BACT</name>
<feature type="compositionally biased region" description="Polar residues" evidence="3">
    <location>
        <begin position="389"/>
        <end position="405"/>
    </location>
</feature>
<dbReference type="InterPro" id="IPR008929">
    <property type="entry name" value="Chondroitin_lyas"/>
</dbReference>
<evidence type="ECO:0000259" key="5">
    <source>
        <dbReference type="Pfam" id="PF05426"/>
    </source>
</evidence>
<accession>A0A518DBP4</accession>
<reference evidence="6 7" key="1">
    <citation type="submission" date="2019-02" db="EMBL/GenBank/DDBJ databases">
        <title>Deep-cultivation of Planctomycetes and their phenomic and genomic characterization uncovers novel biology.</title>
        <authorList>
            <person name="Wiegand S."/>
            <person name="Jogler M."/>
            <person name="Boedeker C."/>
            <person name="Pinto D."/>
            <person name="Vollmers J."/>
            <person name="Rivas-Marin E."/>
            <person name="Kohn T."/>
            <person name="Peeters S.H."/>
            <person name="Heuer A."/>
            <person name="Rast P."/>
            <person name="Oberbeckmann S."/>
            <person name="Bunk B."/>
            <person name="Jeske O."/>
            <person name="Meyerdierks A."/>
            <person name="Storesund J.E."/>
            <person name="Kallscheuer N."/>
            <person name="Luecker S."/>
            <person name="Lage O.M."/>
            <person name="Pohl T."/>
            <person name="Merkel B.J."/>
            <person name="Hornburger P."/>
            <person name="Mueller R.-W."/>
            <person name="Bruemmer F."/>
            <person name="Labrenz M."/>
            <person name="Spormann A.M."/>
            <person name="Op den Camp H."/>
            <person name="Overmann J."/>
            <person name="Amann R."/>
            <person name="Jetten M.S.M."/>
            <person name="Mascher T."/>
            <person name="Medema M.H."/>
            <person name="Devos D.P."/>
            <person name="Kaster A.-K."/>
            <person name="Ovreas L."/>
            <person name="Rohde M."/>
            <person name="Galperin M.Y."/>
            <person name="Jogler C."/>
        </authorList>
    </citation>
    <scope>NUCLEOTIDE SEQUENCE [LARGE SCALE GENOMIC DNA]</scope>
    <source>
        <strain evidence="6 7">Pla175</strain>
    </source>
</reference>
<dbReference type="GO" id="GO:0042597">
    <property type="term" value="C:periplasmic space"/>
    <property type="evidence" value="ECO:0007669"/>
    <property type="project" value="InterPro"/>
</dbReference>
<dbReference type="EMBL" id="CP036291">
    <property type="protein sequence ID" value="QDU88866.1"/>
    <property type="molecule type" value="Genomic_DNA"/>
</dbReference>
<feature type="chain" id="PRO_5022161007" evidence="4">
    <location>
        <begin position="27"/>
        <end position="405"/>
    </location>
</feature>
<evidence type="ECO:0000313" key="7">
    <source>
        <dbReference type="Proteomes" id="UP000317429"/>
    </source>
</evidence>
<keyword evidence="7" id="KW-1185">Reference proteome</keyword>
<dbReference type="OrthoDB" id="222550at2"/>
<evidence type="ECO:0000256" key="2">
    <source>
        <dbReference type="ARBA" id="ARBA00023239"/>
    </source>
</evidence>
<evidence type="ECO:0000256" key="4">
    <source>
        <dbReference type="SAM" id="SignalP"/>
    </source>
</evidence>
<protein>
    <submittedName>
        <fullName evidence="6">Alginate lyase</fullName>
    </submittedName>
</protein>
<evidence type="ECO:0000313" key="6">
    <source>
        <dbReference type="EMBL" id="QDU88866.1"/>
    </source>
</evidence>
<evidence type="ECO:0000256" key="3">
    <source>
        <dbReference type="SAM" id="MobiDB-lite"/>
    </source>
</evidence>
<sequence length="405" mass="45730" precursor="true">MKSTRPLVFALAVATVASLAPPGVTARAHADGGTTPQAQAFVHPGLAHSQSNLDFVKQQIAAQQQPWLDGWERLNRSRYASLNWKPRPMAHVQRGVYNRPDIGSSDFSDDGNAAYTHALHWALSGDERHARKAAEIIDAWSSTLETVTNHDARLLVGMTGHKYCNAAELLRHTWDGWPEPAQQKFRDMLNQVWYPIIKDFYPSANGNWDASMLQTMIAMGVFLEDRTMFDRAVNYFLDGDGNGAVRNYFNDFGECQESGRDQAHTQMGLEFLSNTCETAWTQGVDLYGAYDNRLLKGFEYTAKYNLGFDVPYERYTSFEGRYDYKSISRDSRGRLRPMYDKVYNHYHNRKGLAAEYTKQAALKDRRGRGSNGAMPWDALMYADPPEDPATSQPASRSESQPEPTP</sequence>
<organism evidence="6 7">
    <name type="scientific">Pirellulimonas nuda</name>
    <dbReference type="NCBI Taxonomy" id="2528009"/>
    <lineage>
        <taxon>Bacteria</taxon>
        <taxon>Pseudomonadati</taxon>
        <taxon>Planctomycetota</taxon>
        <taxon>Planctomycetia</taxon>
        <taxon>Pirellulales</taxon>
        <taxon>Lacipirellulaceae</taxon>
        <taxon>Pirellulimonas</taxon>
    </lineage>
</organism>
<dbReference type="KEGG" id="pnd:Pla175_22500"/>
<dbReference type="RefSeq" id="WP_145284327.1">
    <property type="nucleotide sequence ID" value="NZ_CP036291.1"/>
</dbReference>
<dbReference type="AlphaFoldDB" id="A0A518DBP4"/>
<dbReference type="Proteomes" id="UP000317429">
    <property type="component" value="Chromosome"/>
</dbReference>
<keyword evidence="1 4" id="KW-0732">Signal</keyword>